<evidence type="ECO:0000313" key="1">
    <source>
        <dbReference type="EMBL" id="CAE6737188.1"/>
    </source>
</evidence>
<evidence type="ECO:0008006" key="3">
    <source>
        <dbReference type="Google" id="ProtNLM"/>
    </source>
</evidence>
<accession>A0ABN7L8U6</accession>
<protein>
    <recommendedName>
        <fullName evidence="3">DUF4410 domain-containing protein</fullName>
    </recommendedName>
</protein>
<name>A0ABN7L8U6_9BACT</name>
<dbReference type="EMBL" id="CAJNBJ010000003">
    <property type="protein sequence ID" value="CAE6737188.1"/>
    <property type="molecule type" value="Genomic_DNA"/>
</dbReference>
<gene>
    <name evidence="1" type="ORF">NSPZN2_110065</name>
</gene>
<organism evidence="1 2">
    <name type="scientific">Nitrospira defluvii</name>
    <dbReference type="NCBI Taxonomy" id="330214"/>
    <lineage>
        <taxon>Bacteria</taxon>
        <taxon>Pseudomonadati</taxon>
        <taxon>Nitrospirota</taxon>
        <taxon>Nitrospiria</taxon>
        <taxon>Nitrospirales</taxon>
        <taxon>Nitrospiraceae</taxon>
        <taxon>Nitrospira</taxon>
    </lineage>
</organism>
<comment type="caution">
    <text evidence="1">The sequence shown here is derived from an EMBL/GenBank/DDBJ whole genome shotgun (WGS) entry which is preliminary data.</text>
</comment>
<keyword evidence="2" id="KW-1185">Reference proteome</keyword>
<dbReference type="Proteomes" id="UP000675880">
    <property type="component" value="Unassembled WGS sequence"/>
</dbReference>
<sequence>MGNCVSVICRLSVLILLGIGVFPSLPVAVASPEIVPVTDMRHIKKFVAVEVQTQGSAEKLGISGAELTDLTRVTLLNKVPGIALEGSSGPSPDAPERLNQLGFFTCEVWTVGDQYIAAYHVDCNAGSYTAQKTPGSLWNQAILGYGPKDEVSDAVRKGVRAMVELFATTFASARVEGGVR</sequence>
<reference evidence="1 2" key="1">
    <citation type="submission" date="2021-02" db="EMBL/GenBank/DDBJ databases">
        <authorList>
            <person name="Han P."/>
        </authorList>
    </citation>
    <scope>NUCLEOTIDE SEQUENCE [LARGE SCALE GENOMIC DNA]</scope>
    <source>
        <strain evidence="1">Candidatus Nitrospira sp. ZN2</strain>
    </source>
</reference>
<evidence type="ECO:0000313" key="2">
    <source>
        <dbReference type="Proteomes" id="UP000675880"/>
    </source>
</evidence>
<proteinExistence type="predicted"/>